<feature type="domain" description="FAD-binding PCMH-type" evidence="6">
    <location>
        <begin position="482"/>
        <end position="659"/>
    </location>
</feature>
<evidence type="ECO:0000313" key="7">
    <source>
        <dbReference type="EMBL" id="RJP23921.1"/>
    </source>
</evidence>
<keyword evidence="2" id="KW-0285">Flavoprotein</keyword>
<keyword evidence="3" id="KW-0274">FAD</keyword>
<evidence type="ECO:0000256" key="3">
    <source>
        <dbReference type="ARBA" id="ARBA00022827"/>
    </source>
</evidence>
<accession>A0A3A4P7P7</accession>
<comment type="caution">
    <text evidence="7">The sequence shown here is derived from an EMBL/GenBank/DDBJ whole genome shotgun (WGS) entry which is preliminary data.</text>
</comment>
<dbReference type="InterPro" id="IPR006094">
    <property type="entry name" value="Oxid_FAD_bind_N"/>
</dbReference>
<dbReference type="InterPro" id="IPR036318">
    <property type="entry name" value="FAD-bd_PCMH-like_sf"/>
</dbReference>
<dbReference type="Pfam" id="PF02913">
    <property type="entry name" value="FAD-oxidase_C"/>
    <property type="match status" value="2"/>
</dbReference>
<dbReference type="Proteomes" id="UP000265882">
    <property type="component" value="Unassembled WGS sequence"/>
</dbReference>
<evidence type="ECO:0000256" key="5">
    <source>
        <dbReference type="SAM" id="MobiDB-lite"/>
    </source>
</evidence>
<evidence type="ECO:0000256" key="2">
    <source>
        <dbReference type="ARBA" id="ARBA00022630"/>
    </source>
</evidence>
<evidence type="ECO:0000256" key="1">
    <source>
        <dbReference type="ARBA" id="ARBA00001974"/>
    </source>
</evidence>
<proteinExistence type="predicted"/>
<dbReference type="SUPFAM" id="SSF55103">
    <property type="entry name" value="FAD-linked oxidases, C-terminal domain"/>
    <property type="match status" value="2"/>
</dbReference>
<dbReference type="Gene3D" id="1.10.45.10">
    <property type="entry name" value="Vanillyl-alcohol Oxidase, Chain A, domain 4"/>
    <property type="match status" value="1"/>
</dbReference>
<dbReference type="PANTHER" id="PTHR42934:SF1">
    <property type="entry name" value="GLYCOLATE OXIDASE SUBUNIT GLCD"/>
    <property type="match status" value="1"/>
</dbReference>
<dbReference type="InterPro" id="IPR051914">
    <property type="entry name" value="FAD-linked_OxidoTrans_Type4"/>
</dbReference>
<feature type="domain" description="FAD-binding PCMH-type" evidence="6">
    <location>
        <begin position="39"/>
        <end position="217"/>
    </location>
</feature>
<dbReference type="Gene3D" id="3.30.465.10">
    <property type="match status" value="2"/>
</dbReference>
<evidence type="ECO:0000313" key="8">
    <source>
        <dbReference type="Proteomes" id="UP000265882"/>
    </source>
</evidence>
<dbReference type="EMBL" id="QZKU01000042">
    <property type="protein sequence ID" value="RJP23921.1"/>
    <property type="molecule type" value="Genomic_DNA"/>
</dbReference>
<dbReference type="InterPro" id="IPR016171">
    <property type="entry name" value="Vanillyl_alc_oxidase_C-sub2"/>
</dbReference>
<dbReference type="Pfam" id="PF01565">
    <property type="entry name" value="FAD_binding_4"/>
    <property type="match status" value="2"/>
</dbReference>
<keyword evidence="4" id="KW-0560">Oxidoreductase</keyword>
<dbReference type="SUPFAM" id="SSF56176">
    <property type="entry name" value="FAD-binding/transporter-associated domain-like"/>
    <property type="match status" value="2"/>
</dbReference>
<dbReference type="InterPro" id="IPR016169">
    <property type="entry name" value="FAD-bd_PCMH_sub2"/>
</dbReference>
<dbReference type="InterPro" id="IPR016164">
    <property type="entry name" value="FAD-linked_Oxase-like_C"/>
</dbReference>
<dbReference type="GO" id="GO:0071949">
    <property type="term" value="F:FAD binding"/>
    <property type="evidence" value="ECO:0007669"/>
    <property type="project" value="InterPro"/>
</dbReference>
<dbReference type="PROSITE" id="PS51387">
    <property type="entry name" value="FAD_PCMH"/>
    <property type="match status" value="2"/>
</dbReference>
<name>A0A3A4P7P7_ABYX5</name>
<sequence>MSKSIPVGLKRTLSCIIGSESLIDHPAGLMLYSYDSSLQTGIPQLVLLPDTTEQIAEIVALLYREGVPYSARGAGTNLSGGSVPARGGVVICLSKMRRILQIDPVNQTARVQPGVTNLTLQQALQKQGFFFAPDPASQRVSTIGGNIAENSGGPHCLKYGVTTNHVLGMRVVTPAGEILEFGSDRLYTPGLDLPGLFIGSEGTLGIATEIICRILPLPRATRTMLAVYDATEDAGQTVSDIIAAGILPATLEMMDNLVIRAVEESLHAGYPTDAGAVLIIEVDGVEEALGWVVDRIESICRRNRVRDIRIAQSERERDFLWAGRRGAFGAVARLFPNYSVSDGTVPRAKLPEVLRRVAQIGKTYKLPIGNVFHAGDGNLHPLIFFDARDRGQLDHVHQAGREILIACAEAGGTISGEHGIGTEKIEAMPLVFGEREIELMRSIKRKIDPADLCNPGKILPPPDSGRGEQVEEEPGPGIKSTSAMGGVPLYEPKDVSELCALMKSLGSKGRTFAAVGGVALFPGLPHLCMPDAIIRTKKLRTIVEHDAANLTATAAAGLSLGELQKVLRKENQFLPLDAPPQSTLGGIVAAGLPGPRRYAYGSARDAVLGIKFADYTGRILKAGGKTVKNVAGYDYGKLLIGSWGTLGILTEITFRLLPLPECSACFVAGFERLADAGRAGARILEAGLSHSLLTLLNLRGLSVAATTAGHALPAGQYALIGGAEGFGPAVKRQMAEMQDICAGVSAESVAFEGNNYAEILGSVVQACYPHRHEDSFFGGCISVRPEDLCGTIEAIEKMERDAGVVSSVVTDVSTGTIFTYFSAGIEGPAAQDLGTVLREAIAGIRMVTLLGKAAGSFITGGSHSMWQRQMKEGFDPHSLLNPGLELW</sequence>
<dbReference type="Gene3D" id="3.30.70.2740">
    <property type="match status" value="1"/>
</dbReference>
<dbReference type="InterPro" id="IPR016166">
    <property type="entry name" value="FAD-bd_PCMH"/>
</dbReference>
<protein>
    <submittedName>
        <fullName evidence="7">FAD-binding oxidoreductase</fullName>
    </submittedName>
</protein>
<dbReference type="PANTHER" id="PTHR42934">
    <property type="entry name" value="GLYCOLATE OXIDASE SUBUNIT GLCD"/>
    <property type="match status" value="1"/>
</dbReference>
<dbReference type="GO" id="GO:0016491">
    <property type="term" value="F:oxidoreductase activity"/>
    <property type="evidence" value="ECO:0007669"/>
    <property type="project" value="UniProtKB-KW"/>
</dbReference>
<evidence type="ECO:0000259" key="6">
    <source>
        <dbReference type="PROSITE" id="PS51387"/>
    </source>
</evidence>
<feature type="region of interest" description="Disordered" evidence="5">
    <location>
        <begin position="454"/>
        <end position="485"/>
    </location>
</feature>
<dbReference type="InterPro" id="IPR004113">
    <property type="entry name" value="FAD-bd_oxidored_4_C"/>
</dbReference>
<dbReference type="AlphaFoldDB" id="A0A3A4P7P7"/>
<comment type="cofactor">
    <cofactor evidence="1">
        <name>FAD</name>
        <dbReference type="ChEBI" id="CHEBI:57692"/>
    </cofactor>
</comment>
<evidence type="ECO:0000256" key="4">
    <source>
        <dbReference type="ARBA" id="ARBA00023002"/>
    </source>
</evidence>
<gene>
    <name evidence="7" type="ORF">C4520_05620</name>
</gene>
<organism evidence="7 8">
    <name type="scientific">Abyssobacteria bacterium (strain SURF_5)</name>
    <dbReference type="NCBI Taxonomy" id="2093360"/>
    <lineage>
        <taxon>Bacteria</taxon>
        <taxon>Pseudomonadati</taxon>
        <taxon>Candidatus Hydrogenedentota</taxon>
        <taxon>Candidatus Abyssobacteria</taxon>
    </lineage>
</organism>
<reference evidence="7 8" key="1">
    <citation type="journal article" date="2017" name="ISME J.">
        <title>Energy and carbon metabolisms in a deep terrestrial subsurface fluid microbial community.</title>
        <authorList>
            <person name="Momper L."/>
            <person name="Jungbluth S.P."/>
            <person name="Lee M.D."/>
            <person name="Amend J.P."/>
        </authorList>
    </citation>
    <scope>NUCLEOTIDE SEQUENCE [LARGE SCALE GENOMIC DNA]</scope>
    <source>
        <strain evidence="7">SURF_5</strain>
    </source>
</reference>